<keyword evidence="3 6" id="KW-0863">Zinc-finger</keyword>
<keyword evidence="2" id="KW-0479">Metal-binding</keyword>
<dbReference type="SUPFAM" id="SSF49879">
    <property type="entry name" value="SMAD/FHA domain"/>
    <property type="match status" value="1"/>
</dbReference>
<evidence type="ECO:0000259" key="8">
    <source>
        <dbReference type="PROSITE" id="PS50006"/>
    </source>
</evidence>
<evidence type="ECO:0000313" key="11">
    <source>
        <dbReference type="Proteomes" id="UP000077315"/>
    </source>
</evidence>
<reference evidence="11" key="1">
    <citation type="submission" date="2015-06" db="EMBL/GenBank/DDBJ databases">
        <title>Expansion of signal transduction pathways in fungi by whole-genome duplication.</title>
        <authorList>
            <consortium name="DOE Joint Genome Institute"/>
            <person name="Corrochano L.M."/>
            <person name="Kuo A."/>
            <person name="Marcet-Houben M."/>
            <person name="Polaino S."/>
            <person name="Salamov A."/>
            <person name="Villalobos J.M."/>
            <person name="Alvarez M.I."/>
            <person name="Avalos J."/>
            <person name="Benito E.P."/>
            <person name="Benoit I."/>
            <person name="Burger G."/>
            <person name="Camino L.P."/>
            <person name="Canovas D."/>
            <person name="Cerda-Olmedo E."/>
            <person name="Cheng J.-F."/>
            <person name="Dominguez A."/>
            <person name="Elias M."/>
            <person name="Eslava A.P."/>
            <person name="Glaser F."/>
            <person name="Grimwood J."/>
            <person name="Gutierrez G."/>
            <person name="Heitman J."/>
            <person name="Henrissat B."/>
            <person name="Iturriaga E.A."/>
            <person name="Lang B.F."/>
            <person name="Lavin J.L."/>
            <person name="Lee S."/>
            <person name="Li W."/>
            <person name="Lindquist E."/>
            <person name="Lopez-Garcia S."/>
            <person name="Luque E.M."/>
            <person name="Marcos A.T."/>
            <person name="Martin J."/>
            <person name="McCluskey K."/>
            <person name="Medina H.R."/>
            <person name="Miralles-Duran A."/>
            <person name="Miyazaki A."/>
            <person name="Munoz-Torres E."/>
            <person name="Oguiza J.A."/>
            <person name="Ohm R."/>
            <person name="Olmedo M."/>
            <person name="Orejas M."/>
            <person name="Ortiz-Castellanos L."/>
            <person name="Pisabarro A.G."/>
            <person name="Rodriguez-Romero J."/>
            <person name="Ruiz-Herrera J."/>
            <person name="Ruiz-Vazquez R."/>
            <person name="Sanz C."/>
            <person name="Schackwitz W."/>
            <person name="Schmutz J."/>
            <person name="Shahriari M."/>
            <person name="Shelest E."/>
            <person name="Silva-Franco F."/>
            <person name="Soanes D."/>
            <person name="Syed K."/>
            <person name="Tagua V.G."/>
            <person name="Talbot N.J."/>
            <person name="Thon M."/>
            <person name="De vries R.P."/>
            <person name="Wiebenga A."/>
            <person name="Yadav J.S."/>
            <person name="Braun E.L."/>
            <person name="Baker S."/>
            <person name="Garre V."/>
            <person name="Horwitz B."/>
            <person name="Torres-Martinez S."/>
            <person name="Idnurm A."/>
            <person name="Herrera-Estrella A."/>
            <person name="Gabaldon T."/>
            <person name="Grigoriev I.V."/>
        </authorList>
    </citation>
    <scope>NUCLEOTIDE SEQUENCE [LARGE SCALE GENOMIC DNA]</scope>
    <source>
        <strain evidence="11">NRRL 1555(-)</strain>
    </source>
</reference>
<organism evidence="10 11">
    <name type="scientific">Phycomyces blakesleeanus (strain ATCC 8743b / DSM 1359 / FGSC 10004 / NBRC 33097 / NRRL 1555)</name>
    <dbReference type="NCBI Taxonomy" id="763407"/>
    <lineage>
        <taxon>Eukaryota</taxon>
        <taxon>Fungi</taxon>
        <taxon>Fungi incertae sedis</taxon>
        <taxon>Mucoromycota</taxon>
        <taxon>Mucoromycotina</taxon>
        <taxon>Mucoromycetes</taxon>
        <taxon>Mucorales</taxon>
        <taxon>Phycomycetaceae</taxon>
        <taxon>Phycomyces</taxon>
    </lineage>
</organism>
<dbReference type="GO" id="GO:0005829">
    <property type="term" value="C:cytosol"/>
    <property type="evidence" value="ECO:0007669"/>
    <property type="project" value="TreeGrafter"/>
</dbReference>
<feature type="compositionally biased region" description="Polar residues" evidence="7">
    <location>
        <begin position="15"/>
        <end position="24"/>
    </location>
</feature>
<dbReference type="InParanoid" id="A0A162PRI3"/>
<dbReference type="InterPro" id="IPR001841">
    <property type="entry name" value="Znf_RING"/>
</dbReference>
<keyword evidence="1" id="KW-0808">Transferase</keyword>
<dbReference type="PANTHER" id="PTHR15067:SF7">
    <property type="entry name" value="E3 UBIQUITIN-PROTEIN LIGASE DMA1-RELATED"/>
    <property type="match status" value="1"/>
</dbReference>
<keyword evidence="4" id="KW-0833">Ubl conjugation pathway</keyword>
<dbReference type="SMART" id="SM00184">
    <property type="entry name" value="RING"/>
    <property type="match status" value="1"/>
</dbReference>
<dbReference type="AlphaFoldDB" id="A0A162PRI3"/>
<dbReference type="Pfam" id="PF00498">
    <property type="entry name" value="FHA"/>
    <property type="match status" value="1"/>
</dbReference>
<evidence type="ECO:0000256" key="6">
    <source>
        <dbReference type="PROSITE-ProRule" id="PRU00175"/>
    </source>
</evidence>
<accession>A0A162PRI3</accession>
<dbReference type="PROSITE" id="PS50089">
    <property type="entry name" value="ZF_RING_2"/>
    <property type="match status" value="1"/>
</dbReference>
<dbReference type="GO" id="GO:0016567">
    <property type="term" value="P:protein ubiquitination"/>
    <property type="evidence" value="ECO:0007669"/>
    <property type="project" value="TreeGrafter"/>
</dbReference>
<dbReference type="RefSeq" id="XP_018290266.1">
    <property type="nucleotide sequence ID" value="XM_018439392.1"/>
</dbReference>
<dbReference type="EMBL" id="KV440984">
    <property type="protein sequence ID" value="OAD72226.1"/>
    <property type="molecule type" value="Genomic_DNA"/>
</dbReference>
<dbReference type="FunCoup" id="A0A162PRI3">
    <property type="interactions" value="9"/>
</dbReference>
<feature type="compositionally biased region" description="Low complexity" evidence="7">
    <location>
        <begin position="30"/>
        <end position="43"/>
    </location>
</feature>
<feature type="compositionally biased region" description="Basic and acidic residues" evidence="7">
    <location>
        <begin position="343"/>
        <end position="357"/>
    </location>
</feature>
<dbReference type="GO" id="GO:0000151">
    <property type="term" value="C:ubiquitin ligase complex"/>
    <property type="evidence" value="ECO:0007669"/>
    <property type="project" value="TreeGrafter"/>
</dbReference>
<evidence type="ECO:0000256" key="5">
    <source>
        <dbReference type="ARBA" id="ARBA00022833"/>
    </source>
</evidence>
<gene>
    <name evidence="10" type="ORF">PHYBLDRAFT_187559</name>
</gene>
<evidence type="ECO:0000259" key="9">
    <source>
        <dbReference type="PROSITE" id="PS50089"/>
    </source>
</evidence>
<dbReference type="Gene3D" id="2.60.200.20">
    <property type="match status" value="1"/>
</dbReference>
<dbReference type="GO" id="GO:0061630">
    <property type="term" value="F:ubiquitin protein ligase activity"/>
    <property type="evidence" value="ECO:0007669"/>
    <property type="project" value="TreeGrafter"/>
</dbReference>
<feature type="domain" description="RING-type" evidence="9">
    <location>
        <begin position="226"/>
        <end position="269"/>
    </location>
</feature>
<proteinExistence type="predicted"/>
<name>A0A162PRI3_PHYB8</name>
<dbReference type="InterPro" id="IPR013083">
    <property type="entry name" value="Znf_RING/FYVE/PHD"/>
</dbReference>
<dbReference type="GO" id="GO:0006511">
    <property type="term" value="P:ubiquitin-dependent protein catabolic process"/>
    <property type="evidence" value="ECO:0007669"/>
    <property type="project" value="TreeGrafter"/>
</dbReference>
<evidence type="ECO:0000256" key="3">
    <source>
        <dbReference type="ARBA" id="ARBA00022771"/>
    </source>
</evidence>
<sequence length="357" mass="39226">MLTAALSTVTASRLIPSTDSNANSHHTESSTRSTNGSNSNSDNGSKDVSPPSIRLVPHLNSPRSLVFGVIERDVANGTVLKIGRFTDKYISQTRITFKSKVVSRGHAEIWSDNNKFYIRDTKSSSGTFLNQARLSPPNQESRAFQLSDGDVVQLGVDYQGGAEEIYRCVKMRVELNRNKQQKRNAYSLNTFQTLRNLTTPPNNVSVLDAAMGFGDGDASNTHIDECCICLYAIAPLQALFVAPCSHTFHYKCVRPLLSNHPGFQCPLCRSYADLDDSVAIEASEVLEMLKKDRPVKPDVIEQEVPLTEIGDIGNFGSSLRLTTTLTDNTHPVTSLNSNSHELTSVHEESNGLEDHVL</sequence>
<dbReference type="VEuPathDB" id="FungiDB:PHYBLDRAFT_187559"/>
<evidence type="ECO:0000256" key="2">
    <source>
        <dbReference type="ARBA" id="ARBA00022723"/>
    </source>
</evidence>
<feature type="domain" description="FHA" evidence="8">
    <location>
        <begin position="80"/>
        <end position="134"/>
    </location>
</feature>
<evidence type="ECO:0000256" key="4">
    <source>
        <dbReference type="ARBA" id="ARBA00022786"/>
    </source>
</evidence>
<dbReference type="InterPro" id="IPR008984">
    <property type="entry name" value="SMAD_FHA_dom_sf"/>
</dbReference>
<dbReference type="PANTHER" id="PTHR15067">
    <property type="entry name" value="E3 UBIQUITIN-PROTEIN LIGASE RNF8"/>
    <property type="match status" value="1"/>
</dbReference>
<feature type="region of interest" description="Disordered" evidence="7">
    <location>
        <begin position="15"/>
        <end position="55"/>
    </location>
</feature>
<protein>
    <recommendedName>
        <fullName evidence="12">FHA domain-containing protein</fullName>
    </recommendedName>
</protein>
<dbReference type="Proteomes" id="UP000077315">
    <property type="component" value="Unassembled WGS sequence"/>
</dbReference>
<keyword evidence="11" id="KW-1185">Reference proteome</keyword>
<dbReference type="STRING" id="763407.A0A162PRI3"/>
<dbReference type="InterPro" id="IPR000253">
    <property type="entry name" value="FHA_dom"/>
</dbReference>
<dbReference type="Gene3D" id="3.30.40.10">
    <property type="entry name" value="Zinc/RING finger domain, C3HC4 (zinc finger)"/>
    <property type="match status" value="1"/>
</dbReference>
<dbReference type="SUPFAM" id="SSF57850">
    <property type="entry name" value="RING/U-box"/>
    <property type="match status" value="1"/>
</dbReference>
<evidence type="ECO:0008006" key="12">
    <source>
        <dbReference type="Google" id="ProtNLM"/>
    </source>
</evidence>
<dbReference type="Pfam" id="PF17123">
    <property type="entry name" value="zf-RING_11"/>
    <property type="match status" value="1"/>
</dbReference>
<evidence type="ECO:0000256" key="1">
    <source>
        <dbReference type="ARBA" id="ARBA00022679"/>
    </source>
</evidence>
<dbReference type="GO" id="GO:0008270">
    <property type="term" value="F:zinc ion binding"/>
    <property type="evidence" value="ECO:0007669"/>
    <property type="project" value="UniProtKB-KW"/>
</dbReference>
<dbReference type="GO" id="GO:0032153">
    <property type="term" value="C:cell division site"/>
    <property type="evidence" value="ECO:0007669"/>
    <property type="project" value="TreeGrafter"/>
</dbReference>
<feature type="region of interest" description="Disordered" evidence="7">
    <location>
        <begin position="330"/>
        <end position="357"/>
    </location>
</feature>
<evidence type="ECO:0000256" key="7">
    <source>
        <dbReference type="SAM" id="MobiDB-lite"/>
    </source>
</evidence>
<dbReference type="GeneID" id="29000298"/>
<evidence type="ECO:0000313" key="10">
    <source>
        <dbReference type="EMBL" id="OAD72226.1"/>
    </source>
</evidence>
<dbReference type="SMART" id="SM00240">
    <property type="entry name" value="FHA"/>
    <property type="match status" value="1"/>
</dbReference>
<dbReference type="PROSITE" id="PS50006">
    <property type="entry name" value="FHA_DOMAIN"/>
    <property type="match status" value="1"/>
</dbReference>
<dbReference type="OrthoDB" id="687730at2759"/>
<feature type="compositionally biased region" description="Polar residues" evidence="7">
    <location>
        <begin position="330"/>
        <end position="342"/>
    </location>
</feature>
<keyword evidence="5" id="KW-0862">Zinc</keyword>